<dbReference type="AlphaFoldDB" id="A0AAN9K3J1"/>
<organism evidence="1 2">
    <name type="scientific">Canavalia gladiata</name>
    <name type="common">Sword bean</name>
    <name type="synonym">Dolichos gladiatus</name>
    <dbReference type="NCBI Taxonomy" id="3824"/>
    <lineage>
        <taxon>Eukaryota</taxon>
        <taxon>Viridiplantae</taxon>
        <taxon>Streptophyta</taxon>
        <taxon>Embryophyta</taxon>
        <taxon>Tracheophyta</taxon>
        <taxon>Spermatophyta</taxon>
        <taxon>Magnoliopsida</taxon>
        <taxon>eudicotyledons</taxon>
        <taxon>Gunneridae</taxon>
        <taxon>Pentapetalae</taxon>
        <taxon>rosids</taxon>
        <taxon>fabids</taxon>
        <taxon>Fabales</taxon>
        <taxon>Fabaceae</taxon>
        <taxon>Papilionoideae</taxon>
        <taxon>50 kb inversion clade</taxon>
        <taxon>NPAAA clade</taxon>
        <taxon>indigoferoid/millettioid clade</taxon>
        <taxon>Phaseoleae</taxon>
        <taxon>Canavalia</taxon>
    </lineage>
</organism>
<proteinExistence type="predicted"/>
<comment type="caution">
    <text evidence="1">The sequence shown here is derived from an EMBL/GenBank/DDBJ whole genome shotgun (WGS) entry which is preliminary data.</text>
</comment>
<sequence length="112" mass="12547">MRGRSLEFGLFLAGDSQRPHFIHFGRTTYVSCKSLLGHAPIKMLSYNSIQVPLIASLGFFLLEKLLGINCMLRLITVGYNMHPVGHLISHILRISRCSKPRGCSGSYSRRKA</sequence>
<keyword evidence="2" id="KW-1185">Reference proteome</keyword>
<dbReference type="EMBL" id="JAYMYQ010000010">
    <property type="protein sequence ID" value="KAK7308514.1"/>
    <property type="molecule type" value="Genomic_DNA"/>
</dbReference>
<name>A0AAN9K3J1_CANGL</name>
<gene>
    <name evidence="1" type="ORF">VNO77_42123</name>
</gene>
<dbReference type="Proteomes" id="UP001367508">
    <property type="component" value="Unassembled WGS sequence"/>
</dbReference>
<evidence type="ECO:0000313" key="2">
    <source>
        <dbReference type="Proteomes" id="UP001367508"/>
    </source>
</evidence>
<protein>
    <submittedName>
        <fullName evidence="1">Uncharacterized protein</fullName>
    </submittedName>
</protein>
<evidence type="ECO:0000313" key="1">
    <source>
        <dbReference type="EMBL" id="KAK7308514.1"/>
    </source>
</evidence>
<reference evidence="1 2" key="1">
    <citation type="submission" date="2024-01" db="EMBL/GenBank/DDBJ databases">
        <title>The genomes of 5 underutilized Papilionoideae crops provide insights into root nodulation and disease resistanc.</title>
        <authorList>
            <person name="Jiang F."/>
        </authorList>
    </citation>
    <scope>NUCLEOTIDE SEQUENCE [LARGE SCALE GENOMIC DNA]</scope>
    <source>
        <strain evidence="1">LVBAO_FW01</strain>
        <tissue evidence="1">Leaves</tissue>
    </source>
</reference>
<accession>A0AAN9K3J1</accession>